<accession>A0AC11D4M1</accession>
<gene>
    <name evidence="1" type="primary">EVA1C</name>
</gene>
<dbReference type="Ensembl" id="ENSOART00020001816.2">
    <property type="protein sequence ID" value="ENSOARP00020038966.1"/>
    <property type="gene ID" value="ENSOARG00020001206.2"/>
</dbReference>
<evidence type="ECO:0000313" key="1">
    <source>
        <dbReference type="Ensembl" id="ENSOARP00020038966.1"/>
    </source>
</evidence>
<name>A0AC11D4M1_SHEEP</name>
<reference evidence="1" key="3">
    <citation type="submission" date="2025-09" db="UniProtKB">
        <authorList>
            <consortium name="Ensembl"/>
        </authorList>
    </citation>
    <scope>IDENTIFICATION</scope>
</reference>
<reference evidence="1" key="2">
    <citation type="submission" date="2025-08" db="UniProtKB">
        <authorList>
            <consortium name="Ensembl"/>
        </authorList>
    </citation>
    <scope>IDENTIFICATION</scope>
</reference>
<sequence length="478" mass="53424">MPQGHPLAISSYVIEMLQDFLPPGQPFSASWREHALGALPRASPDQGLQPRQKSRHLLPFGPQLCLMSCPGDQGRKPCPHLRHCPAPAPGEPRSSRSEIHEGVVNSYIPCNPAEYFPGYLTKLLQNHTAYACDGDHLNLQCPRHSTISVQSAFYGQDYQKCSPQQPASQREDSLTCVVPTTLQKVLDECQNQRACHLLVNSRVFGPDLCPGSSKYLLVSFKCQPNELKNKTVCEDHELKLHCHESKFLNIYSATYGRRTQERDVCSSEAERLPPFDCLSYSALHVLSRRCYGKQRCKVLVNNRHFGSPCLPGVKKYLSVFYACGVDLDPREPRVLRKDGVIVSHSLAAFAYIRAHPERAALLFVSSVCIGLALTLCALVTRVSCTKDFQELQLAREHLVPGSDKAEEDSQDEEGEEDSSDSDLPGDLSGFGRTTYPVYSSIEAAELAERIERREQIIQEIWMNSGLDTSLPRNMGQFY</sequence>
<reference evidence="1" key="1">
    <citation type="submission" date="2020-11" db="EMBL/GenBank/DDBJ databases">
        <authorList>
            <person name="Davenport K.M."/>
            <person name="Bickhart D.M."/>
            <person name="Smith T.P.L."/>
            <person name="Murdoch B.M."/>
            <person name="Rosen B.D."/>
        </authorList>
    </citation>
    <scope>NUCLEOTIDE SEQUENCE [LARGE SCALE GENOMIC DNA]</scope>
    <source>
        <strain evidence="1">OAR_USU_Benz2616</strain>
    </source>
</reference>
<protein>
    <submittedName>
        <fullName evidence="1">Uncharacterized protein</fullName>
    </submittedName>
</protein>
<organism evidence="1">
    <name type="scientific">Ovis aries</name>
    <name type="common">Sheep</name>
    <dbReference type="NCBI Taxonomy" id="9940"/>
    <lineage>
        <taxon>Eukaryota</taxon>
        <taxon>Metazoa</taxon>
        <taxon>Chordata</taxon>
        <taxon>Craniata</taxon>
        <taxon>Vertebrata</taxon>
        <taxon>Euteleostomi</taxon>
        <taxon>Mammalia</taxon>
        <taxon>Eutheria</taxon>
        <taxon>Laurasiatheria</taxon>
        <taxon>Artiodactyla</taxon>
        <taxon>Ruminantia</taxon>
        <taxon>Pecora</taxon>
        <taxon>Bovidae</taxon>
        <taxon>Caprinae</taxon>
        <taxon>Ovis</taxon>
    </lineage>
</organism>
<proteinExistence type="predicted"/>